<keyword evidence="2" id="KW-0413">Isomerase</keyword>
<sequence length="230" mass="24909">MKTIGLIGGMSWESSAEYYRMLNRYSKALHGGHHNAKSVMVTVDFAEIEALQRVHDWPALGAHMAAAARQLEAAGADLIVLTTNTMHRVHDAIEAAVALPFLHIADPTGEALLAAGVSRVGLLGTRYTMELPFYAERLRGKFGLDVLVPDERERDDVHRIIYDELCHGVVDAGSRATYATIIEGLAKRGAQAVILGCTEITLLIGAEDSPLPVFDTTALHAKAAVEWAAR</sequence>
<dbReference type="PANTHER" id="PTHR21198:SF7">
    <property type="entry name" value="ASPARTATE-GLUTAMATE RACEMASE FAMILY"/>
    <property type="match status" value="1"/>
</dbReference>
<dbReference type="NCBIfam" id="TIGR00035">
    <property type="entry name" value="asp_race"/>
    <property type="match status" value="1"/>
</dbReference>
<evidence type="ECO:0000313" key="5">
    <source>
        <dbReference type="Proteomes" id="UP000056453"/>
    </source>
</evidence>
<organism evidence="4 5">
    <name type="scientific">Burkholderia ubonensis</name>
    <dbReference type="NCBI Taxonomy" id="101571"/>
    <lineage>
        <taxon>Bacteria</taxon>
        <taxon>Pseudomonadati</taxon>
        <taxon>Pseudomonadota</taxon>
        <taxon>Betaproteobacteria</taxon>
        <taxon>Burkholderiales</taxon>
        <taxon>Burkholderiaceae</taxon>
        <taxon>Burkholderia</taxon>
        <taxon>Burkholderia cepacia complex</taxon>
    </lineage>
</organism>
<comment type="caution">
    <text evidence="4">The sequence shown here is derived from an EMBL/GenBank/DDBJ whole genome shotgun (WGS) entry which is preliminary data.</text>
</comment>
<dbReference type="SUPFAM" id="SSF53681">
    <property type="entry name" value="Aspartate/glutamate racemase"/>
    <property type="match status" value="2"/>
</dbReference>
<evidence type="ECO:0000313" key="4">
    <source>
        <dbReference type="EMBL" id="KVP99960.1"/>
    </source>
</evidence>
<evidence type="ECO:0000256" key="1">
    <source>
        <dbReference type="ARBA" id="ARBA00007847"/>
    </source>
</evidence>
<dbReference type="Gene3D" id="3.40.50.1860">
    <property type="match status" value="2"/>
</dbReference>
<comment type="similarity">
    <text evidence="1">Belongs to the aspartate/glutamate racemases family.</text>
</comment>
<dbReference type="InterPro" id="IPR015942">
    <property type="entry name" value="Asp/Glu/hydantoin_racemase"/>
</dbReference>
<gene>
    <name evidence="3" type="ORF">WJ68_32905</name>
    <name evidence="4" type="ORF">WJ96_35525</name>
</gene>
<proteinExistence type="inferred from homology"/>
<dbReference type="RefSeq" id="WP_059853804.1">
    <property type="nucleotide sequence ID" value="NZ_LPAD01000006.1"/>
</dbReference>
<evidence type="ECO:0000313" key="6">
    <source>
        <dbReference type="Proteomes" id="UP000057910"/>
    </source>
</evidence>
<protein>
    <submittedName>
        <fullName evidence="4">Aspartate racemase</fullName>
    </submittedName>
</protein>
<name>A0AAW3MY37_9BURK</name>
<dbReference type="AlphaFoldDB" id="A0AAW3MY37"/>
<dbReference type="PANTHER" id="PTHR21198">
    <property type="entry name" value="GLUTAMATE RACEMASE"/>
    <property type="match status" value="1"/>
</dbReference>
<evidence type="ECO:0000256" key="2">
    <source>
        <dbReference type="ARBA" id="ARBA00023235"/>
    </source>
</evidence>
<accession>A0AAW3MY37</accession>
<dbReference type="InterPro" id="IPR004380">
    <property type="entry name" value="Asp_race"/>
</dbReference>
<dbReference type="EMBL" id="LPBJ01000039">
    <property type="protein sequence ID" value="KVP99960.1"/>
    <property type="molecule type" value="Genomic_DNA"/>
</dbReference>
<evidence type="ECO:0000313" key="3">
    <source>
        <dbReference type="EMBL" id="KVN92811.1"/>
    </source>
</evidence>
<dbReference type="GO" id="GO:0047661">
    <property type="term" value="F:amino-acid racemase activity"/>
    <property type="evidence" value="ECO:0007669"/>
    <property type="project" value="InterPro"/>
</dbReference>
<dbReference type="EMBL" id="LPAD01000006">
    <property type="protein sequence ID" value="KVN92811.1"/>
    <property type="molecule type" value="Genomic_DNA"/>
</dbReference>
<reference evidence="5 6" key="1">
    <citation type="submission" date="2015-11" db="EMBL/GenBank/DDBJ databases">
        <title>Expanding the genomic diversity of Burkholderia species for the development of highly accurate diagnostics.</title>
        <authorList>
            <person name="Sahl J."/>
            <person name="Keim P."/>
            <person name="Wagner D."/>
        </authorList>
    </citation>
    <scope>NUCLEOTIDE SEQUENCE [LARGE SCALE GENOMIC DNA]</scope>
    <source>
        <strain evidence="3 6">MSMB1585WGS</strain>
        <strain evidence="4 5">MSMB1808WGS</strain>
    </source>
</reference>
<dbReference type="InterPro" id="IPR001920">
    <property type="entry name" value="Asp/Glu_race"/>
</dbReference>
<keyword evidence="5" id="KW-1185">Reference proteome</keyword>
<dbReference type="Proteomes" id="UP000057910">
    <property type="component" value="Unassembled WGS sequence"/>
</dbReference>
<dbReference type="Proteomes" id="UP000056453">
    <property type="component" value="Unassembled WGS sequence"/>
</dbReference>
<dbReference type="Pfam" id="PF01177">
    <property type="entry name" value="Asp_Glu_race"/>
    <property type="match status" value="1"/>
</dbReference>